<organism evidence="1">
    <name type="scientific">uncultured Caudovirales phage</name>
    <dbReference type="NCBI Taxonomy" id="2100421"/>
    <lineage>
        <taxon>Viruses</taxon>
        <taxon>Duplodnaviria</taxon>
        <taxon>Heunggongvirae</taxon>
        <taxon>Uroviricota</taxon>
        <taxon>Caudoviricetes</taxon>
        <taxon>Peduoviridae</taxon>
        <taxon>Maltschvirus</taxon>
        <taxon>Maltschvirus maltsch</taxon>
    </lineage>
</organism>
<protein>
    <submittedName>
        <fullName evidence="1">Uncharacterized protein</fullName>
    </submittedName>
</protein>
<proteinExistence type="predicted"/>
<accession>A0A6J5KZT3</accession>
<sequence>MNTIDNIMALADEYAESYRDALAPNVNALVDEAKTALRTALTETLVAQPVRDPLAPEHIERIYQRYGGCMINCTRAIERAHGIGGDK</sequence>
<name>A0A6J5KZT3_9CAUD</name>
<gene>
    <name evidence="1" type="ORF">UFOVP92_48</name>
</gene>
<reference evidence="1" key="1">
    <citation type="submission" date="2020-04" db="EMBL/GenBank/DDBJ databases">
        <authorList>
            <person name="Chiriac C."/>
            <person name="Salcher M."/>
            <person name="Ghai R."/>
            <person name="Kavagutti S V."/>
        </authorList>
    </citation>
    <scope>NUCLEOTIDE SEQUENCE</scope>
</reference>
<dbReference type="EMBL" id="LR796211">
    <property type="protein sequence ID" value="CAB4127591.1"/>
    <property type="molecule type" value="Genomic_DNA"/>
</dbReference>
<evidence type="ECO:0000313" key="1">
    <source>
        <dbReference type="EMBL" id="CAB4127591.1"/>
    </source>
</evidence>